<keyword evidence="5" id="KW-1185">Reference proteome</keyword>
<dbReference type="GO" id="GO:0006493">
    <property type="term" value="P:protein O-linked glycosylation"/>
    <property type="evidence" value="ECO:0007669"/>
    <property type="project" value="TreeGrafter"/>
</dbReference>
<dbReference type="AlphaFoldDB" id="A0A136IUI8"/>
<dbReference type="Pfam" id="PF01793">
    <property type="entry name" value="Glyco_transf_15"/>
    <property type="match status" value="1"/>
</dbReference>
<gene>
    <name evidence="4" type="ORF">Micbo1qcDRAFT_123091</name>
</gene>
<dbReference type="GO" id="GO:0000026">
    <property type="term" value="F:alpha-1,2-mannosyltransferase activity"/>
    <property type="evidence" value="ECO:0007669"/>
    <property type="project" value="TreeGrafter"/>
</dbReference>
<dbReference type="SUPFAM" id="SSF53448">
    <property type="entry name" value="Nucleotide-diphospho-sugar transferases"/>
    <property type="match status" value="1"/>
</dbReference>
<keyword evidence="3 4" id="KW-0808">Transferase</keyword>
<comment type="similarity">
    <text evidence="1">Belongs to the glycosyltransferase 15 family.</text>
</comment>
<name>A0A136IUI8_9PEZI</name>
<evidence type="ECO:0000256" key="3">
    <source>
        <dbReference type="ARBA" id="ARBA00022679"/>
    </source>
</evidence>
<dbReference type="PANTHER" id="PTHR31121:SF7">
    <property type="entry name" value="MANNOSYLTRANSFERASE KTR4-RELATED"/>
    <property type="match status" value="1"/>
</dbReference>
<dbReference type="InterPro" id="IPR029044">
    <property type="entry name" value="Nucleotide-diphossugar_trans"/>
</dbReference>
<dbReference type="GO" id="GO:0006487">
    <property type="term" value="P:protein N-linked glycosylation"/>
    <property type="evidence" value="ECO:0007669"/>
    <property type="project" value="TreeGrafter"/>
</dbReference>
<dbReference type="OrthoDB" id="202470at2759"/>
<dbReference type="EMBL" id="KQ964258">
    <property type="protein sequence ID" value="KXJ88561.1"/>
    <property type="molecule type" value="Genomic_DNA"/>
</dbReference>
<evidence type="ECO:0000256" key="1">
    <source>
        <dbReference type="ARBA" id="ARBA00007677"/>
    </source>
</evidence>
<evidence type="ECO:0000313" key="5">
    <source>
        <dbReference type="Proteomes" id="UP000070501"/>
    </source>
</evidence>
<protein>
    <submittedName>
        <fullName evidence="4">Glycolipid 2-alpha-mannosyltransferase-domain-containing protein</fullName>
    </submittedName>
</protein>
<feature type="non-terminal residue" evidence="4">
    <location>
        <position position="1"/>
    </location>
</feature>
<dbReference type="Proteomes" id="UP000070501">
    <property type="component" value="Unassembled WGS sequence"/>
</dbReference>
<dbReference type="InParanoid" id="A0A136IUI8"/>
<dbReference type="GO" id="GO:0000032">
    <property type="term" value="P:cell wall mannoprotein biosynthetic process"/>
    <property type="evidence" value="ECO:0007669"/>
    <property type="project" value="TreeGrafter"/>
</dbReference>
<evidence type="ECO:0000256" key="2">
    <source>
        <dbReference type="ARBA" id="ARBA00022676"/>
    </source>
</evidence>
<accession>A0A136IUI8</accession>
<evidence type="ECO:0000313" key="4">
    <source>
        <dbReference type="EMBL" id="KXJ88561.1"/>
    </source>
</evidence>
<sequence>KATFLSLVRNSELDDMISSIMQVESRFNAVAIHRYDWVFFNNEPFTDHFKASVTNLTSGRCFFETIPDKHWSIPDWIDKSRFGVGREFLGSIGVGKSWLESYHHMCRWNSGLFALEDRLGQYDFYWRVEPGVQFTCNINYDVFRFMRDNNKAYGFNMAILDDARSFPSLWDRTKTFQTFHSDMLDEAGLEGSNTAQEYNNCQFYSNFEIGSLKFFRGEKHQAYFNHLDRAGGFYYERYGDAPVHTLSVSMFLPKSSIWFFRDIGYAHGLCQQCPPHAGDMILGPEMQRAEHATYAPAEYHRLKQMVARGVKHQESIPGLQCGCTVTTLDENFTKLVPFESKQRKPIVSCIRRWLARLYILPNVTKRPLAEVIAAGGDGYGGWLIQGIESNPFREGIPE</sequence>
<dbReference type="GO" id="GO:0005794">
    <property type="term" value="C:Golgi apparatus"/>
    <property type="evidence" value="ECO:0007669"/>
    <property type="project" value="TreeGrafter"/>
</dbReference>
<reference evidence="5" key="1">
    <citation type="submission" date="2016-02" db="EMBL/GenBank/DDBJ databases">
        <title>Draft genome sequence of Microdochium bolleyi, a fungal endophyte of beachgrass.</title>
        <authorList>
            <consortium name="DOE Joint Genome Institute"/>
            <person name="David A.S."/>
            <person name="May G."/>
            <person name="Haridas S."/>
            <person name="Lim J."/>
            <person name="Wang M."/>
            <person name="Labutti K."/>
            <person name="Lipzen A."/>
            <person name="Barry K."/>
            <person name="Grigoriev I.V."/>
        </authorList>
    </citation>
    <scope>NUCLEOTIDE SEQUENCE [LARGE SCALE GENOMIC DNA]</scope>
    <source>
        <strain evidence="5">J235TASD1</strain>
    </source>
</reference>
<proteinExistence type="inferred from homology"/>
<dbReference type="GO" id="GO:0016020">
    <property type="term" value="C:membrane"/>
    <property type="evidence" value="ECO:0007669"/>
    <property type="project" value="InterPro"/>
</dbReference>
<keyword evidence="2 4" id="KW-0328">Glycosyltransferase</keyword>
<dbReference type="PANTHER" id="PTHR31121">
    <property type="entry name" value="ALPHA-1,2 MANNOSYLTRANSFERASE KTR1"/>
    <property type="match status" value="1"/>
</dbReference>
<dbReference type="Gene3D" id="3.90.550.10">
    <property type="entry name" value="Spore Coat Polysaccharide Biosynthesis Protein SpsA, Chain A"/>
    <property type="match status" value="1"/>
</dbReference>
<organism evidence="4 5">
    <name type="scientific">Microdochium bolleyi</name>
    <dbReference type="NCBI Taxonomy" id="196109"/>
    <lineage>
        <taxon>Eukaryota</taxon>
        <taxon>Fungi</taxon>
        <taxon>Dikarya</taxon>
        <taxon>Ascomycota</taxon>
        <taxon>Pezizomycotina</taxon>
        <taxon>Sordariomycetes</taxon>
        <taxon>Xylariomycetidae</taxon>
        <taxon>Xylariales</taxon>
        <taxon>Microdochiaceae</taxon>
        <taxon>Microdochium</taxon>
    </lineage>
</organism>
<dbReference type="InterPro" id="IPR002685">
    <property type="entry name" value="Glyco_trans_15"/>
</dbReference>